<accession>A0A843X7F2</accession>
<sequence length="178" mass="19184">MLVKNTRSPPDGARRPPHHHRTMGLLKVTLAMVLSILLLSVTVDGGENPAPGTSGDVPTTTTPSSAYNHETLARRLAGAIVAQGSGYGHDNHTGRLVSCGTSPKICHKNYGPHWHCCGTFCADVKSDDCNCGHCRNKCPYRFKCCDGKCVDVMYDKNNCGSCSKKCSKGKCVYGMCNY</sequence>
<evidence type="ECO:0008006" key="7">
    <source>
        <dbReference type="Google" id="ProtNLM"/>
    </source>
</evidence>
<protein>
    <recommendedName>
        <fullName evidence="7">Stigma-specific STIG1-like protein 1</fullName>
    </recommendedName>
</protein>
<dbReference type="Pfam" id="PF04885">
    <property type="entry name" value="Stig1"/>
    <property type="match status" value="1"/>
</dbReference>
<dbReference type="EMBL" id="NMUH01006519">
    <property type="protein sequence ID" value="MQM15445.1"/>
    <property type="molecule type" value="Genomic_DNA"/>
</dbReference>
<evidence type="ECO:0000256" key="2">
    <source>
        <dbReference type="ARBA" id="ARBA00022729"/>
    </source>
</evidence>
<evidence type="ECO:0000313" key="6">
    <source>
        <dbReference type="Proteomes" id="UP000652761"/>
    </source>
</evidence>
<name>A0A843X7F2_COLES</name>
<dbReference type="PANTHER" id="PTHR33227:SF54">
    <property type="entry name" value="PROTEIN STIG1"/>
    <property type="match status" value="1"/>
</dbReference>
<dbReference type="AlphaFoldDB" id="A0A843X7F2"/>
<evidence type="ECO:0000256" key="3">
    <source>
        <dbReference type="SAM" id="MobiDB-lite"/>
    </source>
</evidence>
<keyword evidence="2 4" id="KW-0732">Signal</keyword>
<organism evidence="5 6">
    <name type="scientific">Colocasia esculenta</name>
    <name type="common">Wild taro</name>
    <name type="synonym">Arum esculentum</name>
    <dbReference type="NCBI Taxonomy" id="4460"/>
    <lineage>
        <taxon>Eukaryota</taxon>
        <taxon>Viridiplantae</taxon>
        <taxon>Streptophyta</taxon>
        <taxon>Embryophyta</taxon>
        <taxon>Tracheophyta</taxon>
        <taxon>Spermatophyta</taxon>
        <taxon>Magnoliopsida</taxon>
        <taxon>Liliopsida</taxon>
        <taxon>Araceae</taxon>
        <taxon>Aroideae</taxon>
        <taxon>Colocasieae</taxon>
        <taxon>Colocasia</taxon>
    </lineage>
</organism>
<keyword evidence="6" id="KW-1185">Reference proteome</keyword>
<reference evidence="5" key="1">
    <citation type="submission" date="2017-07" db="EMBL/GenBank/DDBJ databases">
        <title>Taro Niue Genome Assembly and Annotation.</title>
        <authorList>
            <person name="Atibalentja N."/>
            <person name="Keating K."/>
            <person name="Fields C.J."/>
        </authorList>
    </citation>
    <scope>NUCLEOTIDE SEQUENCE</scope>
    <source>
        <strain evidence="5">Niue_2</strain>
        <tissue evidence="5">Leaf</tissue>
    </source>
</reference>
<dbReference type="PANTHER" id="PTHR33227">
    <property type="entry name" value="STIGMA-SPECIFIC STIG1-LIKE PROTEIN 3"/>
    <property type="match status" value="1"/>
</dbReference>
<evidence type="ECO:0000256" key="4">
    <source>
        <dbReference type="SAM" id="SignalP"/>
    </source>
</evidence>
<evidence type="ECO:0000313" key="5">
    <source>
        <dbReference type="EMBL" id="MQM15445.1"/>
    </source>
</evidence>
<dbReference type="InterPro" id="IPR006969">
    <property type="entry name" value="Stig-like"/>
</dbReference>
<feature type="signal peptide" evidence="4">
    <location>
        <begin position="1"/>
        <end position="45"/>
    </location>
</feature>
<comment type="caution">
    <text evidence="5">The sequence shown here is derived from an EMBL/GenBank/DDBJ whole genome shotgun (WGS) entry which is preliminary data.</text>
</comment>
<evidence type="ECO:0000256" key="1">
    <source>
        <dbReference type="ARBA" id="ARBA00006010"/>
    </source>
</evidence>
<feature type="region of interest" description="Disordered" evidence="3">
    <location>
        <begin position="1"/>
        <end position="21"/>
    </location>
</feature>
<proteinExistence type="inferred from homology"/>
<feature type="chain" id="PRO_5032537078" description="Stigma-specific STIG1-like protein 1" evidence="4">
    <location>
        <begin position="46"/>
        <end position="178"/>
    </location>
</feature>
<gene>
    <name evidence="5" type="ORF">Taro_048392</name>
</gene>
<comment type="similarity">
    <text evidence="1">Belongs to the STIG1 family.</text>
</comment>
<dbReference type="Proteomes" id="UP000652761">
    <property type="component" value="Unassembled WGS sequence"/>
</dbReference>